<dbReference type="Proteomes" id="UP000555564">
    <property type="component" value="Unassembled WGS sequence"/>
</dbReference>
<feature type="compositionally biased region" description="Low complexity" evidence="1">
    <location>
        <begin position="82"/>
        <end position="93"/>
    </location>
</feature>
<dbReference type="InterPro" id="IPR019681">
    <property type="entry name" value="DUF2530"/>
</dbReference>
<sequence length="110" mass="11969">MNEPRPPDLTPLRTNDAATILAGTGLWVVALVVLLIVQPGPDRQWWIWTCVAGVGLGLFGVWYVRRRDRRGEPAVQPGEGDPVVPSVTPVSEPAAQHEESGGPVPFRPRD</sequence>
<feature type="region of interest" description="Disordered" evidence="1">
    <location>
        <begin position="71"/>
        <end position="110"/>
    </location>
</feature>
<dbReference type="AlphaFoldDB" id="A0A7X0M979"/>
<feature type="transmembrane region" description="Helical" evidence="2">
    <location>
        <begin position="45"/>
        <end position="64"/>
    </location>
</feature>
<proteinExistence type="predicted"/>
<evidence type="ECO:0000313" key="4">
    <source>
        <dbReference type="Proteomes" id="UP000555564"/>
    </source>
</evidence>
<feature type="transmembrane region" description="Helical" evidence="2">
    <location>
        <begin position="20"/>
        <end position="39"/>
    </location>
</feature>
<evidence type="ECO:0000313" key="3">
    <source>
        <dbReference type="EMBL" id="MBB6476628.1"/>
    </source>
</evidence>
<gene>
    <name evidence="3" type="ORF">BJ992_006059</name>
</gene>
<comment type="caution">
    <text evidence="3">The sequence shown here is derived from an EMBL/GenBank/DDBJ whole genome shotgun (WGS) entry which is preliminary data.</text>
</comment>
<evidence type="ECO:0000256" key="1">
    <source>
        <dbReference type="SAM" id="MobiDB-lite"/>
    </source>
</evidence>
<dbReference type="Pfam" id="PF10745">
    <property type="entry name" value="DUF2530"/>
    <property type="match status" value="1"/>
</dbReference>
<dbReference type="RefSeq" id="WP_184986780.1">
    <property type="nucleotide sequence ID" value="NZ_BAAALO010000010.1"/>
</dbReference>
<dbReference type="EMBL" id="JACHIU010000001">
    <property type="protein sequence ID" value="MBB6476628.1"/>
    <property type="molecule type" value="Genomic_DNA"/>
</dbReference>
<accession>A0A7X0M979</accession>
<evidence type="ECO:0000256" key="2">
    <source>
        <dbReference type="SAM" id="Phobius"/>
    </source>
</evidence>
<keyword evidence="2" id="KW-1133">Transmembrane helix</keyword>
<protein>
    <recommendedName>
        <fullName evidence="5">DUF2530 domain-containing protein</fullName>
    </recommendedName>
</protein>
<organism evidence="3 4">
    <name type="scientific">Sphaerisporangium rubeum</name>
    <dbReference type="NCBI Taxonomy" id="321317"/>
    <lineage>
        <taxon>Bacteria</taxon>
        <taxon>Bacillati</taxon>
        <taxon>Actinomycetota</taxon>
        <taxon>Actinomycetes</taxon>
        <taxon>Streptosporangiales</taxon>
        <taxon>Streptosporangiaceae</taxon>
        <taxon>Sphaerisporangium</taxon>
    </lineage>
</organism>
<reference evidence="3 4" key="1">
    <citation type="submission" date="2020-08" db="EMBL/GenBank/DDBJ databases">
        <title>Sequencing the genomes of 1000 actinobacteria strains.</title>
        <authorList>
            <person name="Klenk H.-P."/>
        </authorList>
    </citation>
    <scope>NUCLEOTIDE SEQUENCE [LARGE SCALE GENOMIC DNA]</scope>
    <source>
        <strain evidence="3 4">DSM 44936</strain>
    </source>
</reference>
<keyword evidence="2" id="KW-0472">Membrane</keyword>
<evidence type="ECO:0008006" key="5">
    <source>
        <dbReference type="Google" id="ProtNLM"/>
    </source>
</evidence>
<keyword evidence="2" id="KW-0812">Transmembrane</keyword>
<name>A0A7X0M979_9ACTN</name>
<keyword evidence="4" id="KW-1185">Reference proteome</keyword>